<gene>
    <name evidence="1" type="ORF">GBAR_LOCUS16220</name>
</gene>
<protein>
    <submittedName>
        <fullName evidence="1">Uncharacterized protein</fullName>
    </submittedName>
</protein>
<dbReference type="AlphaFoldDB" id="A0AA35SGW1"/>
<evidence type="ECO:0000313" key="1">
    <source>
        <dbReference type="EMBL" id="CAI8028441.1"/>
    </source>
</evidence>
<organism evidence="1 2">
    <name type="scientific">Geodia barretti</name>
    <name type="common">Barrett's horny sponge</name>
    <dbReference type="NCBI Taxonomy" id="519541"/>
    <lineage>
        <taxon>Eukaryota</taxon>
        <taxon>Metazoa</taxon>
        <taxon>Porifera</taxon>
        <taxon>Demospongiae</taxon>
        <taxon>Heteroscleromorpha</taxon>
        <taxon>Tetractinellida</taxon>
        <taxon>Astrophorina</taxon>
        <taxon>Geodiidae</taxon>
        <taxon>Geodia</taxon>
    </lineage>
</organism>
<keyword evidence="2" id="KW-1185">Reference proteome</keyword>
<evidence type="ECO:0000313" key="2">
    <source>
        <dbReference type="Proteomes" id="UP001174909"/>
    </source>
</evidence>
<dbReference type="Proteomes" id="UP001174909">
    <property type="component" value="Unassembled WGS sequence"/>
</dbReference>
<accession>A0AA35SGW1</accession>
<sequence>MQQTFNALWSLATRCQRCSDTLLVPLLPIPFASRIEALGQFDTGAGNTYNLQVTQDVWLERGSRNYNNHQYLIVGTHPHYPLKRSLLQFEDLPSTCIHVHWAKMYVHFAYAHKASFMSVTQVPYISRPLQVHQVL</sequence>
<comment type="caution">
    <text evidence="1">The sequence shown here is derived from an EMBL/GenBank/DDBJ whole genome shotgun (WGS) entry which is preliminary data.</text>
</comment>
<reference evidence="1" key="1">
    <citation type="submission" date="2023-03" db="EMBL/GenBank/DDBJ databases">
        <authorList>
            <person name="Steffen K."/>
            <person name="Cardenas P."/>
        </authorList>
    </citation>
    <scope>NUCLEOTIDE SEQUENCE</scope>
</reference>
<dbReference type="EMBL" id="CASHTH010002335">
    <property type="protein sequence ID" value="CAI8028441.1"/>
    <property type="molecule type" value="Genomic_DNA"/>
</dbReference>
<name>A0AA35SGW1_GEOBA</name>
<proteinExistence type="predicted"/>